<gene>
    <name evidence="1" type="ORF">E5357_01595</name>
</gene>
<keyword evidence="2" id="KW-1185">Reference proteome</keyword>
<sequence length="62" mass="6595">MMYCHTSGAACLQTAGREQREPMGRRAVTASGRGGNIPGREKESGRSRGLFCILLPALNMAA</sequence>
<organism evidence="1 2">
    <name type="scientific">Hominisplanchenecus murintestinalis</name>
    <dbReference type="NCBI Taxonomy" id="2941517"/>
    <lineage>
        <taxon>Bacteria</taxon>
        <taxon>Bacillati</taxon>
        <taxon>Bacillota</taxon>
        <taxon>Clostridia</taxon>
        <taxon>Lachnospirales</taxon>
        <taxon>Lachnospiraceae</taxon>
        <taxon>Hominisplanchenecus</taxon>
    </lineage>
</organism>
<comment type="caution">
    <text evidence="1">The sequence shown here is derived from an EMBL/GenBank/DDBJ whole genome shotgun (WGS) entry which is preliminary data.</text>
</comment>
<reference evidence="1" key="1">
    <citation type="submission" date="2019-04" db="EMBL/GenBank/DDBJ databases">
        <title>Microbes associate with the intestines of laboratory mice.</title>
        <authorList>
            <person name="Navarre W."/>
            <person name="Wong E."/>
            <person name="Huang K."/>
            <person name="Tropini C."/>
            <person name="Ng K."/>
            <person name="Yu B."/>
        </authorList>
    </citation>
    <scope>NUCLEOTIDE SEQUENCE</scope>
    <source>
        <strain evidence="1">NM72_1-8</strain>
    </source>
</reference>
<accession>A0AC61R432</accession>
<proteinExistence type="predicted"/>
<protein>
    <submittedName>
        <fullName evidence="1">Uncharacterized protein</fullName>
    </submittedName>
</protein>
<dbReference type="Proteomes" id="UP000307720">
    <property type="component" value="Unassembled WGS sequence"/>
</dbReference>
<dbReference type="EMBL" id="SRZB01000001">
    <property type="protein sequence ID" value="TGY00886.1"/>
    <property type="molecule type" value="Genomic_DNA"/>
</dbReference>
<evidence type="ECO:0000313" key="2">
    <source>
        <dbReference type="Proteomes" id="UP000307720"/>
    </source>
</evidence>
<evidence type="ECO:0000313" key="1">
    <source>
        <dbReference type="EMBL" id="TGY00886.1"/>
    </source>
</evidence>
<name>A0AC61R432_9FIRM</name>